<dbReference type="Proteomes" id="UP000023067">
    <property type="component" value="Unassembled WGS sequence"/>
</dbReference>
<proteinExistence type="predicted"/>
<dbReference type="GO" id="GO:0003700">
    <property type="term" value="F:DNA-binding transcription factor activity"/>
    <property type="evidence" value="ECO:0007669"/>
    <property type="project" value="InterPro"/>
</dbReference>
<reference evidence="2 3" key="1">
    <citation type="submission" date="2014-02" db="EMBL/GenBank/DDBJ databases">
        <title>Genome sequence of Brachybacterium phenoliresistens strain W13A50.</title>
        <authorList>
            <person name="Wang X."/>
        </authorList>
    </citation>
    <scope>NUCLEOTIDE SEQUENCE [LARGE SCALE GENOMIC DNA]</scope>
    <source>
        <strain evidence="2 3">W13A50</strain>
    </source>
</reference>
<comment type="caution">
    <text evidence="2">The sequence shown here is derived from an EMBL/GenBank/DDBJ whole genome shotgun (WGS) entry which is preliminary data.</text>
</comment>
<dbReference type="Pfam" id="PF12802">
    <property type="entry name" value="MarR_2"/>
    <property type="match status" value="1"/>
</dbReference>
<evidence type="ECO:0000313" key="2">
    <source>
        <dbReference type="EMBL" id="EWS80914.1"/>
    </source>
</evidence>
<evidence type="ECO:0000259" key="1">
    <source>
        <dbReference type="PROSITE" id="PS50995"/>
    </source>
</evidence>
<dbReference type="HOGENOM" id="CLU_083287_15_6_11"/>
<dbReference type="InterPro" id="IPR000835">
    <property type="entry name" value="HTH_MarR-typ"/>
</dbReference>
<sequence length="158" mass="16889">MTSPTSTPPSDAQDPDDPLLAQLGDAVVTLARALQHGVHERDDVVPLTGTEVMVLRWVDRHPGATPSSTAEGVGLRRSNLSAAVRGLVAKGMLTREADPADSRSVHLAPTDRARESSRAIRAHWGRELAARLPDLTAADREVLARAVRLLDRDEGSAP</sequence>
<protein>
    <submittedName>
        <fullName evidence="2">MarR family transcriptional regulator</fullName>
    </submittedName>
</protein>
<dbReference type="SMART" id="SM00347">
    <property type="entry name" value="HTH_MARR"/>
    <property type="match status" value="1"/>
</dbReference>
<dbReference type="EMBL" id="JDYK01000010">
    <property type="protein sequence ID" value="EWS80914.1"/>
    <property type="molecule type" value="Genomic_DNA"/>
</dbReference>
<dbReference type="Gene3D" id="1.10.10.10">
    <property type="entry name" value="Winged helix-like DNA-binding domain superfamily/Winged helix DNA-binding domain"/>
    <property type="match status" value="1"/>
</dbReference>
<evidence type="ECO:0000313" key="3">
    <source>
        <dbReference type="Proteomes" id="UP000023067"/>
    </source>
</evidence>
<dbReference type="STRING" id="396014.BF93_00685"/>
<dbReference type="InterPro" id="IPR052526">
    <property type="entry name" value="HTH-type_Bedaq_tolerance"/>
</dbReference>
<dbReference type="PANTHER" id="PTHR39515">
    <property type="entry name" value="CONSERVED PROTEIN"/>
    <property type="match status" value="1"/>
</dbReference>
<gene>
    <name evidence="2" type="ORF">BF93_00685</name>
</gene>
<dbReference type="OrthoDB" id="5506299at2"/>
<dbReference type="PANTHER" id="PTHR39515:SF2">
    <property type="entry name" value="HTH-TYPE TRANSCRIPTIONAL REGULATOR RV0880"/>
    <property type="match status" value="1"/>
</dbReference>
<dbReference type="RefSeq" id="WP_051486853.1">
    <property type="nucleotide sequence ID" value="NZ_BAAAOW010000004.1"/>
</dbReference>
<dbReference type="PROSITE" id="PS50995">
    <property type="entry name" value="HTH_MARR_2"/>
    <property type="match status" value="1"/>
</dbReference>
<dbReference type="InterPro" id="IPR036388">
    <property type="entry name" value="WH-like_DNA-bd_sf"/>
</dbReference>
<dbReference type="eggNOG" id="COG1846">
    <property type="taxonomic scope" value="Bacteria"/>
</dbReference>
<dbReference type="SUPFAM" id="SSF46785">
    <property type="entry name" value="Winged helix' DNA-binding domain"/>
    <property type="match status" value="1"/>
</dbReference>
<feature type="domain" description="HTH marR-type" evidence="1">
    <location>
        <begin position="20"/>
        <end position="152"/>
    </location>
</feature>
<name>Z9JRT7_9MICO</name>
<dbReference type="AlphaFoldDB" id="Z9JRT7"/>
<organism evidence="2 3">
    <name type="scientific">Brachybacterium phenoliresistens</name>
    <dbReference type="NCBI Taxonomy" id="396014"/>
    <lineage>
        <taxon>Bacteria</taxon>
        <taxon>Bacillati</taxon>
        <taxon>Actinomycetota</taxon>
        <taxon>Actinomycetes</taxon>
        <taxon>Micrococcales</taxon>
        <taxon>Dermabacteraceae</taxon>
        <taxon>Brachybacterium</taxon>
    </lineage>
</organism>
<accession>Z9JRT7</accession>
<dbReference type="PATRIC" id="fig|396014.3.peg.2177"/>
<dbReference type="InterPro" id="IPR036390">
    <property type="entry name" value="WH_DNA-bd_sf"/>
</dbReference>
<keyword evidence="3" id="KW-1185">Reference proteome</keyword>